<name>A0A0A9E4G7_ARUDO</name>
<reference evidence="1" key="2">
    <citation type="journal article" date="2015" name="Data Brief">
        <title>Shoot transcriptome of the giant reed, Arundo donax.</title>
        <authorList>
            <person name="Barrero R.A."/>
            <person name="Guerrero F.D."/>
            <person name="Moolhuijzen P."/>
            <person name="Goolsby J.A."/>
            <person name="Tidwell J."/>
            <person name="Bellgard S.E."/>
            <person name="Bellgard M.I."/>
        </authorList>
    </citation>
    <scope>NUCLEOTIDE SEQUENCE</scope>
    <source>
        <tissue evidence="1">Shoot tissue taken approximately 20 cm above the soil surface</tissue>
    </source>
</reference>
<dbReference type="EMBL" id="GBRH01205105">
    <property type="protein sequence ID" value="JAD92790.1"/>
    <property type="molecule type" value="Transcribed_RNA"/>
</dbReference>
<evidence type="ECO:0000313" key="1">
    <source>
        <dbReference type="EMBL" id="JAD92790.1"/>
    </source>
</evidence>
<reference evidence="1" key="1">
    <citation type="submission" date="2014-09" db="EMBL/GenBank/DDBJ databases">
        <authorList>
            <person name="Magalhaes I.L.F."/>
            <person name="Oliveira U."/>
            <person name="Santos F.R."/>
            <person name="Vidigal T.H.D.A."/>
            <person name="Brescovit A.D."/>
            <person name="Santos A.J."/>
        </authorList>
    </citation>
    <scope>NUCLEOTIDE SEQUENCE</scope>
    <source>
        <tissue evidence="1">Shoot tissue taken approximately 20 cm above the soil surface</tissue>
    </source>
</reference>
<organism evidence="1">
    <name type="scientific">Arundo donax</name>
    <name type="common">Giant reed</name>
    <name type="synonym">Donax arundinaceus</name>
    <dbReference type="NCBI Taxonomy" id="35708"/>
    <lineage>
        <taxon>Eukaryota</taxon>
        <taxon>Viridiplantae</taxon>
        <taxon>Streptophyta</taxon>
        <taxon>Embryophyta</taxon>
        <taxon>Tracheophyta</taxon>
        <taxon>Spermatophyta</taxon>
        <taxon>Magnoliopsida</taxon>
        <taxon>Liliopsida</taxon>
        <taxon>Poales</taxon>
        <taxon>Poaceae</taxon>
        <taxon>PACMAD clade</taxon>
        <taxon>Arundinoideae</taxon>
        <taxon>Arundineae</taxon>
        <taxon>Arundo</taxon>
    </lineage>
</organism>
<dbReference type="AlphaFoldDB" id="A0A0A9E4G7"/>
<accession>A0A0A9E4G7</accession>
<proteinExistence type="predicted"/>
<protein>
    <submittedName>
        <fullName evidence="1">Uncharacterized protein</fullName>
    </submittedName>
</protein>
<sequence length="48" mass="5825">MRCDLRSYYRRQKGYKHFPSFYDANCGYLSLPDSKIETSYYLPIVKLH</sequence>